<keyword evidence="3" id="KW-1185">Reference proteome</keyword>
<dbReference type="Proteomes" id="UP000070400">
    <property type="component" value="Unassembled WGS sequence"/>
</dbReference>
<name>A0A133V8U2_9EURY</name>
<organism evidence="2 3">
    <name type="scientific">candidate division MSBL1 archaeon SCGC-AAA261D19</name>
    <dbReference type="NCBI Taxonomy" id="1698273"/>
    <lineage>
        <taxon>Archaea</taxon>
        <taxon>Methanobacteriati</taxon>
        <taxon>Methanobacteriota</taxon>
        <taxon>candidate division MSBL1</taxon>
    </lineage>
</organism>
<dbReference type="EMBL" id="LHXX01000002">
    <property type="protein sequence ID" value="KXB02854.1"/>
    <property type="molecule type" value="Genomic_DNA"/>
</dbReference>
<reference evidence="2 3" key="1">
    <citation type="journal article" date="2016" name="Sci. Rep.">
        <title>Metabolic traits of an uncultured archaeal lineage -MSBL1- from brine pools of the Red Sea.</title>
        <authorList>
            <person name="Mwirichia R."/>
            <person name="Alam I."/>
            <person name="Rashid M."/>
            <person name="Vinu M."/>
            <person name="Ba-Alawi W."/>
            <person name="Anthony Kamau A."/>
            <person name="Kamanda Ngugi D."/>
            <person name="Goker M."/>
            <person name="Klenk H.P."/>
            <person name="Bajic V."/>
            <person name="Stingl U."/>
        </authorList>
    </citation>
    <scope>NUCLEOTIDE SEQUENCE [LARGE SCALE GENOMIC DNA]</scope>
    <source>
        <strain evidence="2">SCGC-AAA261D19</strain>
    </source>
</reference>
<dbReference type="PROSITE" id="PS50983">
    <property type="entry name" value="FE_B12_PBP"/>
    <property type="match status" value="1"/>
</dbReference>
<gene>
    <name evidence="2" type="ORF">AKJ43_00345</name>
</gene>
<dbReference type="InterPro" id="IPR002491">
    <property type="entry name" value="ABC_transptr_periplasmic_BD"/>
</dbReference>
<evidence type="ECO:0000259" key="1">
    <source>
        <dbReference type="PROSITE" id="PS50983"/>
    </source>
</evidence>
<dbReference type="SUPFAM" id="SSF53807">
    <property type="entry name" value="Helical backbone' metal receptor"/>
    <property type="match status" value="1"/>
</dbReference>
<dbReference type="PANTHER" id="PTHR30535">
    <property type="entry name" value="VITAMIN B12-BINDING PROTEIN"/>
    <property type="match status" value="1"/>
</dbReference>
<dbReference type="Gene3D" id="3.40.50.1980">
    <property type="entry name" value="Nitrogenase molybdenum iron protein domain"/>
    <property type="match status" value="2"/>
</dbReference>
<evidence type="ECO:0000313" key="3">
    <source>
        <dbReference type="Proteomes" id="UP000070400"/>
    </source>
</evidence>
<sequence>MSEIFNEILHEWVDIPEDPKRIASLSPSITEILVELGRIEELVGVSCWCKPYLKGTKKPVFASVYKANYERLEEIKPDIILTTSGVHRNLALELHSKGYKVSPAPFPNNLFGIINNVLVIGTLVDRQREAYELVTKLSTELEKVRADVGYGRGPRVYTEVWPQKFSTTFGGLALTNDLIHVAGGYNVFSDKAQTYFKVDFNEVTTLDPDLIVLLFANTRRIQKIDVSSLMDNRGWGNVKAVKRDKIVTASQDDLPLTHSGPSFIKTIRLLRDKFEELGFSVK</sequence>
<accession>A0A133V8U2</accession>
<comment type="caution">
    <text evidence="2">The sequence shown here is derived from an EMBL/GenBank/DDBJ whole genome shotgun (WGS) entry which is preliminary data.</text>
</comment>
<proteinExistence type="predicted"/>
<dbReference type="PANTHER" id="PTHR30535:SF34">
    <property type="entry name" value="MOLYBDATE-BINDING PROTEIN MOLA"/>
    <property type="match status" value="1"/>
</dbReference>
<dbReference type="Pfam" id="PF01497">
    <property type="entry name" value="Peripla_BP_2"/>
    <property type="match status" value="1"/>
</dbReference>
<feature type="domain" description="Fe/B12 periplasmic-binding" evidence="1">
    <location>
        <begin position="21"/>
        <end position="278"/>
    </location>
</feature>
<dbReference type="InterPro" id="IPR050902">
    <property type="entry name" value="ABC_Transporter_SBP"/>
</dbReference>
<evidence type="ECO:0000313" key="2">
    <source>
        <dbReference type="EMBL" id="KXB02854.1"/>
    </source>
</evidence>
<protein>
    <recommendedName>
        <fullName evidence="1">Fe/B12 periplasmic-binding domain-containing protein</fullName>
    </recommendedName>
</protein>
<dbReference type="AlphaFoldDB" id="A0A133V8U2"/>